<sequence>MVEISDLVTRMEIDGAAQASDYGPSSGDGSDVDDPAAKHGLGLEVEDALHAEAAAADLNKDREEPDDEYAAFTAGMFKAVPPSILQRSDLFAPTSSRGKRRVAAPSRSSTRLAARASPFPVAERAQHRLMRELAFINSKSAAPDAAVTAYTDMYGEDLPDKAVQAIRAATRLGNKELSEALAAIAAESGVAQMEVA</sequence>
<proteinExistence type="predicted"/>
<feature type="compositionally biased region" description="Low complexity" evidence="1">
    <location>
        <begin position="20"/>
        <end position="29"/>
    </location>
</feature>
<dbReference type="EMBL" id="CAJGYO010000011">
    <property type="protein sequence ID" value="CAD6259426.1"/>
    <property type="molecule type" value="Genomic_DNA"/>
</dbReference>
<reference evidence="2" key="1">
    <citation type="submission" date="2020-10" db="EMBL/GenBank/DDBJ databases">
        <authorList>
            <person name="Han B."/>
            <person name="Lu T."/>
            <person name="Zhao Q."/>
            <person name="Huang X."/>
            <person name="Zhao Y."/>
        </authorList>
    </citation>
    <scope>NUCLEOTIDE SEQUENCE</scope>
</reference>
<dbReference type="AlphaFoldDB" id="A0A811QTI7"/>
<gene>
    <name evidence="2" type="ORF">NCGR_LOCUS42866</name>
</gene>
<name>A0A811QTI7_9POAL</name>
<comment type="caution">
    <text evidence="2">The sequence shown here is derived from an EMBL/GenBank/DDBJ whole genome shotgun (WGS) entry which is preliminary data.</text>
</comment>
<dbReference type="Proteomes" id="UP000604825">
    <property type="component" value="Unassembled WGS sequence"/>
</dbReference>
<evidence type="ECO:0000313" key="2">
    <source>
        <dbReference type="EMBL" id="CAD6259426.1"/>
    </source>
</evidence>
<feature type="region of interest" description="Disordered" evidence="1">
    <location>
        <begin position="14"/>
        <end position="43"/>
    </location>
</feature>
<dbReference type="OrthoDB" id="695430at2759"/>
<keyword evidence="3" id="KW-1185">Reference proteome</keyword>
<evidence type="ECO:0000256" key="1">
    <source>
        <dbReference type="SAM" id="MobiDB-lite"/>
    </source>
</evidence>
<organism evidence="2 3">
    <name type="scientific">Miscanthus lutarioriparius</name>
    <dbReference type="NCBI Taxonomy" id="422564"/>
    <lineage>
        <taxon>Eukaryota</taxon>
        <taxon>Viridiplantae</taxon>
        <taxon>Streptophyta</taxon>
        <taxon>Embryophyta</taxon>
        <taxon>Tracheophyta</taxon>
        <taxon>Spermatophyta</taxon>
        <taxon>Magnoliopsida</taxon>
        <taxon>Liliopsida</taxon>
        <taxon>Poales</taxon>
        <taxon>Poaceae</taxon>
        <taxon>PACMAD clade</taxon>
        <taxon>Panicoideae</taxon>
        <taxon>Andropogonodae</taxon>
        <taxon>Andropogoneae</taxon>
        <taxon>Saccharinae</taxon>
        <taxon>Miscanthus</taxon>
    </lineage>
</organism>
<accession>A0A811QTI7</accession>
<protein>
    <submittedName>
        <fullName evidence="2">Uncharacterized protein</fullName>
    </submittedName>
</protein>
<evidence type="ECO:0000313" key="3">
    <source>
        <dbReference type="Proteomes" id="UP000604825"/>
    </source>
</evidence>